<evidence type="ECO:0000256" key="7">
    <source>
        <dbReference type="SAM" id="Phobius"/>
    </source>
</evidence>
<feature type="domain" description="Rhodopsin" evidence="8">
    <location>
        <begin position="38"/>
        <end position="278"/>
    </location>
</feature>
<reference evidence="9" key="2">
    <citation type="journal article" date="2014" name="PLoS Genet.">
        <title>Signature gene expression reveals novel clues to the molecular mechanisms of dimorphic transition in Penicillium marneffei.</title>
        <authorList>
            <person name="Yang E."/>
            <person name="Wang G."/>
            <person name="Cai J."/>
            <person name="Woo P.C."/>
            <person name="Lau S.K."/>
            <person name="Yuen K.-Y."/>
            <person name="Chow W.-N."/>
            <person name="Lin X."/>
        </authorList>
    </citation>
    <scope>NUCLEOTIDE SEQUENCE</scope>
    <source>
        <strain evidence="9">PM1</strain>
    </source>
</reference>
<evidence type="ECO:0000256" key="3">
    <source>
        <dbReference type="ARBA" id="ARBA00022989"/>
    </source>
</evidence>
<dbReference type="InterPro" id="IPR052337">
    <property type="entry name" value="SAT4-like"/>
</dbReference>
<comment type="subcellular location">
    <subcellularLocation>
        <location evidence="1">Membrane</location>
        <topology evidence="1">Multi-pass membrane protein</topology>
    </subcellularLocation>
</comment>
<name>A0A093VFW3_TALMA</name>
<accession>A0A093VFW3</accession>
<dbReference type="Pfam" id="PF20684">
    <property type="entry name" value="Fung_rhodopsin"/>
    <property type="match status" value="1"/>
</dbReference>
<feature type="transmembrane region" description="Helical" evidence="7">
    <location>
        <begin position="20"/>
        <end position="42"/>
    </location>
</feature>
<sequence>MESTKDPRQQQSGFNIHQTNSLICIWVLLSVSSVTMILRLISQFGILRVVRADDILMIIAWIFEAAKTATSTIAIYWGLGRHDWQLFSEHNFENVMRFEMYSMTFGTISGMFGRVSFAVFLLFFIQRVSRPQTYFVWSIIVVQVVINVLFLAFTLAQCAPSVKGAWAAGMCQTSRSTLAVQYVQGAINATSNICLTFLAVSLILQIRASGYAKASLAILLSLSLIATVAEIVDTVEVSQTRNEGSDFAYRLNTWNYWYAMENAVIIITASMPKIRPIVLVAYQRLKEFRIWRKCTSRGRLDFLTKMHNRNTTTVPLPFIPGRGILVADDCKDSSILPRLEPNPSNNSTYSKESKPTITQSCSHRSGQSYKGKGHSRYFSSISGNSRFSLGPRSPTTTAASGLDSIDLANLDQQQLAADLVPVSAYRLTYQTVITAGDPQPSQAPSSATSTQMPQPPPSAVTSIASLPPPNGSGRSSRNSIRRDGVDGFTTTNSSLIFLPITNNNPSSSGTRGGGRRSNRHNRNAASGQLPILQTSHFTIEYEDDINSAYGDDTINQQQQQHDLGLVWADADARQINMTGDRMYNEDDADALQLHDVGCILDDSPSRRNQS</sequence>
<feature type="compositionally biased region" description="Basic residues" evidence="6">
    <location>
        <begin position="513"/>
        <end position="522"/>
    </location>
</feature>
<evidence type="ECO:0000256" key="4">
    <source>
        <dbReference type="ARBA" id="ARBA00023136"/>
    </source>
</evidence>
<feature type="transmembrane region" description="Helical" evidence="7">
    <location>
        <begin position="216"/>
        <end position="235"/>
    </location>
</feature>
<dbReference type="EMBL" id="JPOX01000006">
    <property type="protein sequence ID" value="KFX51040.1"/>
    <property type="molecule type" value="Genomic_DNA"/>
</dbReference>
<gene>
    <name evidence="9" type="ORF">GQ26_0062920</name>
</gene>
<feature type="region of interest" description="Disordered" evidence="6">
    <location>
        <begin position="436"/>
        <end position="528"/>
    </location>
</feature>
<protein>
    <submittedName>
        <fullName evidence="9">Putative cobalt-precorrin-6A synthase [deacetylating]</fullName>
    </submittedName>
</protein>
<dbReference type="AlphaFoldDB" id="A0A093VFW3"/>
<feature type="transmembrane region" description="Helical" evidence="7">
    <location>
        <begin position="100"/>
        <end position="125"/>
    </location>
</feature>
<proteinExistence type="inferred from homology"/>
<evidence type="ECO:0000259" key="8">
    <source>
        <dbReference type="Pfam" id="PF20684"/>
    </source>
</evidence>
<evidence type="ECO:0000313" key="9">
    <source>
        <dbReference type="EMBL" id="KFX51040.1"/>
    </source>
</evidence>
<feature type="transmembrane region" description="Helical" evidence="7">
    <location>
        <begin position="182"/>
        <end position="204"/>
    </location>
</feature>
<dbReference type="PANTHER" id="PTHR33048:SF146">
    <property type="entry name" value="INTEGRAL MEMBRANE PROTEIN"/>
    <property type="match status" value="1"/>
</dbReference>
<organism evidence="9">
    <name type="scientific">Talaromyces marneffei PM1</name>
    <dbReference type="NCBI Taxonomy" id="1077442"/>
    <lineage>
        <taxon>Eukaryota</taxon>
        <taxon>Fungi</taxon>
        <taxon>Dikarya</taxon>
        <taxon>Ascomycota</taxon>
        <taxon>Pezizomycotina</taxon>
        <taxon>Eurotiomycetes</taxon>
        <taxon>Eurotiomycetidae</taxon>
        <taxon>Eurotiales</taxon>
        <taxon>Trichocomaceae</taxon>
        <taxon>Talaromyces</taxon>
        <taxon>Talaromyces sect. Talaromyces</taxon>
    </lineage>
</organism>
<feature type="region of interest" description="Disordered" evidence="6">
    <location>
        <begin position="336"/>
        <end position="375"/>
    </location>
</feature>
<feature type="transmembrane region" description="Helical" evidence="7">
    <location>
        <begin position="134"/>
        <end position="156"/>
    </location>
</feature>
<dbReference type="InterPro" id="IPR049326">
    <property type="entry name" value="Rhodopsin_dom_fungi"/>
</dbReference>
<dbReference type="HOGENOM" id="CLU_447659_0_0_1"/>
<comment type="similarity">
    <text evidence="5">Belongs to the SAT4 family.</text>
</comment>
<keyword evidence="3 7" id="KW-1133">Transmembrane helix</keyword>
<evidence type="ECO:0000256" key="2">
    <source>
        <dbReference type="ARBA" id="ARBA00022692"/>
    </source>
</evidence>
<reference key="1">
    <citation type="journal article" date="2014" name="PLoS Genet.">
        <title>Signature Gene Expression Reveals Novel Clues to the Molecular Mechanisms of Dimorphic Transition in Penicillium marneffei.</title>
        <authorList>
            <person name="Yang E."/>
            <person name="Wang G."/>
            <person name="Cai J."/>
            <person name="Woo P.C."/>
            <person name="Lau S.K."/>
            <person name="Yuen K.-Y."/>
            <person name="Chow W.-N."/>
            <person name="Lin X."/>
        </authorList>
    </citation>
    <scope>NUCLEOTIDE SEQUENCE [LARGE SCALE GENOMIC DNA]</scope>
    <source>
        <strain>PM1</strain>
    </source>
</reference>
<dbReference type="GO" id="GO:0016020">
    <property type="term" value="C:membrane"/>
    <property type="evidence" value="ECO:0007669"/>
    <property type="project" value="UniProtKB-SubCell"/>
</dbReference>
<evidence type="ECO:0000256" key="5">
    <source>
        <dbReference type="ARBA" id="ARBA00038359"/>
    </source>
</evidence>
<feature type="compositionally biased region" description="Low complexity" evidence="6">
    <location>
        <begin position="438"/>
        <end position="451"/>
    </location>
</feature>
<keyword evidence="2 7" id="KW-0812">Transmembrane</keyword>
<dbReference type="PANTHER" id="PTHR33048">
    <property type="entry name" value="PTH11-LIKE INTEGRAL MEMBRANE PROTEIN (AFU_ORTHOLOGUE AFUA_5G11245)"/>
    <property type="match status" value="1"/>
</dbReference>
<feature type="transmembrane region" description="Helical" evidence="7">
    <location>
        <begin position="54"/>
        <end position="80"/>
    </location>
</feature>
<evidence type="ECO:0000256" key="6">
    <source>
        <dbReference type="SAM" id="MobiDB-lite"/>
    </source>
</evidence>
<evidence type="ECO:0000256" key="1">
    <source>
        <dbReference type="ARBA" id="ARBA00004141"/>
    </source>
</evidence>
<feature type="compositionally biased region" description="Polar residues" evidence="6">
    <location>
        <begin position="342"/>
        <end position="368"/>
    </location>
</feature>
<comment type="caution">
    <text evidence="9">The sequence shown here is derived from an EMBL/GenBank/DDBJ whole genome shotgun (WGS) entry which is preliminary data.</text>
</comment>
<keyword evidence="4 7" id="KW-0472">Membrane</keyword>